<name>A0A1H8EWV9_9PROT</name>
<comment type="similarity">
    <text evidence="2">Belongs to the outer membrane factor (OMF) (TC 1.B.17) family.</text>
</comment>
<protein>
    <submittedName>
        <fullName evidence="8">Outer membrane protein, protease secretion system</fullName>
    </submittedName>
</protein>
<dbReference type="InterPro" id="IPR010130">
    <property type="entry name" value="T1SS_OMP_TolC"/>
</dbReference>
<dbReference type="GO" id="GO:0009279">
    <property type="term" value="C:cell outer membrane"/>
    <property type="evidence" value="ECO:0007669"/>
    <property type="project" value="UniProtKB-SubCell"/>
</dbReference>
<dbReference type="EMBL" id="FOCT01000003">
    <property type="protein sequence ID" value="SEN23634.1"/>
    <property type="molecule type" value="Genomic_DNA"/>
</dbReference>
<dbReference type="PANTHER" id="PTHR30026">
    <property type="entry name" value="OUTER MEMBRANE PROTEIN TOLC"/>
    <property type="match status" value="1"/>
</dbReference>
<evidence type="ECO:0000256" key="1">
    <source>
        <dbReference type="ARBA" id="ARBA00004442"/>
    </source>
</evidence>
<keyword evidence="4" id="KW-1134">Transmembrane beta strand</keyword>
<evidence type="ECO:0000256" key="7">
    <source>
        <dbReference type="ARBA" id="ARBA00023237"/>
    </source>
</evidence>
<dbReference type="PANTHER" id="PTHR30026:SF20">
    <property type="entry name" value="OUTER MEMBRANE PROTEIN TOLC"/>
    <property type="match status" value="1"/>
</dbReference>
<dbReference type="RefSeq" id="WP_074744841.1">
    <property type="nucleotide sequence ID" value="NZ_FOCT01000003.1"/>
</dbReference>
<dbReference type="NCBIfam" id="TIGR01844">
    <property type="entry name" value="type_I_sec_TolC"/>
    <property type="match status" value="1"/>
</dbReference>
<keyword evidence="5" id="KW-0812">Transmembrane</keyword>
<keyword evidence="8" id="KW-0378">Hydrolase</keyword>
<keyword evidence="3" id="KW-0813">Transport</keyword>
<evidence type="ECO:0000256" key="2">
    <source>
        <dbReference type="ARBA" id="ARBA00007613"/>
    </source>
</evidence>
<dbReference type="Gene3D" id="1.20.1600.10">
    <property type="entry name" value="Outer membrane efflux proteins (OEP)"/>
    <property type="match status" value="1"/>
</dbReference>
<dbReference type="GO" id="GO:1990281">
    <property type="term" value="C:efflux pump complex"/>
    <property type="evidence" value="ECO:0007669"/>
    <property type="project" value="TreeGrafter"/>
</dbReference>
<keyword evidence="8" id="KW-0645">Protease</keyword>
<dbReference type="SUPFAM" id="SSF56954">
    <property type="entry name" value="Outer membrane efflux proteins (OEP)"/>
    <property type="match status" value="1"/>
</dbReference>
<organism evidence="8 9">
    <name type="scientific">Nitrosospira multiformis</name>
    <dbReference type="NCBI Taxonomy" id="1231"/>
    <lineage>
        <taxon>Bacteria</taxon>
        <taxon>Pseudomonadati</taxon>
        <taxon>Pseudomonadota</taxon>
        <taxon>Betaproteobacteria</taxon>
        <taxon>Nitrosomonadales</taxon>
        <taxon>Nitrosomonadaceae</taxon>
        <taxon>Nitrosospira</taxon>
    </lineage>
</organism>
<keyword evidence="6" id="KW-0472">Membrane</keyword>
<sequence length="472" mass="51655">MPIRAHRLIIPALGLLALFPPKQALAVGLVQVYETALANDSAYQAAIHENRAGQEFAAIGRSALLPSLSASFAINQNQQDFTRQAISLQRSYESQTATIQLRQPLINLGAFAGYKQGVSKTNQSNAEFSNQGQELILRLVGAYINVKYAEDQLALMTAQRTALEEQRRANERMLEKGEGTKTDALETQARHDLAEAQVLEAQDSLANARDVLASIMGEEVTELDPLSDDFRVKPLQPGRFDDWKEIALENNPEIATRRHAVDVAREEINKQQAGHFPRVEAVAAIARNKSDNPILVGIDALTQSIGVQVSLPLYSGGNVSAMTSQAKSNYEKAKADLETKTNQITVELRKQFNLALTSTSRIAALVKSVNSASFLMEATMKSIKGGVRTNLDFLNAQQRLFEAKRDLAEARYGYLLAYLRLRKAAGIVGIGDLHDIATYFTSSDTSPVSIDVALTTGNKMETANSSITYTSR</sequence>
<dbReference type="GO" id="GO:0015288">
    <property type="term" value="F:porin activity"/>
    <property type="evidence" value="ECO:0007669"/>
    <property type="project" value="TreeGrafter"/>
</dbReference>
<evidence type="ECO:0000256" key="3">
    <source>
        <dbReference type="ARBA" id="ARBA00022448"/>
    </source>
</evidence>
<reference evidence="8 9" key="1">
    <citation type="submission" date="2016-10" db="EMBL/GenBank/DDBJ databases">
        <authorList>
            <person name="de Groot N.N."/>
        </authorList>
    </citation>
    <scope>NUCLEOTIDE SEQUENCE [LARGE SCALE GENOMIC DNA]</scope>
    <source>
        <strain evidence="8 9">Nl18</strain>
    </source>
</reference>
<dbReference type="AlphaFoldDB" id="A0A1H8EWV9"/>
<evidence type="ECO:0000256" key="4">
    <source>
        <dbReference type="ARBA" id="ARBA00022452"/>
    </source>
</evidence>
<evidence type="ECO:0000313" key="8">
    <source>
        <dbReference type="EMBL" id="SEN23634.1"/>
    </source>
</evidence>
<dbReference type="GO" id="GO:0008233">
    <property type="term" value="F:peptidase activity"/>
    <property type="evidence" value="ECO:0007669"/>
    <property type="project" value="UniProtKB-KW"/>
</dbReference>
<dbReference type="GO" id="GO:0015562">
    <property type="term" value="F:efflux transmembrane transporter activity"/>
    <property type="evidence" value="ECO:0007669"/>
    <property type="project" value="InterPro"/>
</dbReference>
<accession>A0A1H8EWV9</accession>
<dbReference type="Pfam" id="PF02321">
    <property type="entry name" value="OEP"/>
    <property type="match status" value="2"/>
</dbReference>
<evidence type="ECO:0000256" key="6">
    <source>
        <dbReference type="ARBA" id="ARBA00023136"/>
    </source>
</evidence>
<comment type="subcellular location">
    <subcellularLocation>
        <location evidence="1">Cell outer membrane</location>
    </subcellularLocation>
</comment>
<proteinExistence type="inferred from homology"/>
<dbReference type="GO" id="GO:0006508">
    <property type="term" value="P:proteolysis"/>
    <property type="evidence" value="ECO:0007669"/>
    <property type="project" value="UniProtKB-KW"/>
</dbReference>
<dbReference type="Proteomes" id="UP000183898">
    <property type="component" value="Unassembled WGS sequence"/>
</dbReference>
<keyword evidence="7" id="KW-0998">Cell outer membrane</keyword>
<dbReference type="InterPro" id="IPR003423">
    <property type="entry name" value="OMP_efflux"/>
</dbReference>
<evidence type="ECO:0000313" key="9">
    <source>
        <dbReference type="Proteomes" id="UP000183898"/>
    </source>
</evidence>
<gene>
    <name evidence="8" type="ORF">SAMN05216404_103163</name>
</gene>
<evidence type="ECO:0000256" key="5">
    <source>
        <dbReference type="ARBA" id="ARBA00022692"/>
    </source>
</evidence>
<dbReference type="InterPro" id="IPR051906">
    <property type="entry name" value="TolC-like"/>
</dbReference>